<organism evidence="3">
    <name type="scientific">Blastocystis hominis</name>
    <dbReference type="NCBI Taxonomy" id="12968"/>
    <lineage>
        <taxon>Eukaryota</taxon>
        <taxon>Sar</taxon>
        <taxon>Stramenopiles</taxon>
        <taxon>Bigyra</taxon>
        <taxon>Opalozoa</taxon>
        <taxon>Opalinata</taxon>
        <taxon>Blastocystidae</taxon>
        <taxon>Blastocystis</taxon>
    </lineage>
</organism>
<dbReference type="PANTHER" id="PTHR10291:SF0">
    <property type="entry name" value="DEHYDRODOLICHYL DIPHOSPHATE SYNTHASE 2"/>
    <property type="match status" value="1"/>
</dbReference>
<evidence type="ECO:0000313" key="3">
    <source>
        <dbReference type="EMBL" id="CBK23323.2"/>
    </source>
</evidence>
<name>D8M5I4_BLAHO</name>
<evidence type="ECO:0000256" key="1">
    <source>
        <dbReference type="ARBA" id="ARBA00001946"/>
    </source>
</evidence>
<comment type="cofactor">
    <cofactor evidence="1">
        <name>Mg(2+)</name>
        <dbReference type="ChEBI" id="CHEBI:18420"/>
    </cofactor>
</comment>
<dbReference type="GO" id="GO:0008834">
    <property type="term" value="F:ditrans,polycis-undecaprenyl-diphosphate synthase [(2E,6E)-farnesyl-diphosphate specific] activity"/>
    <property type="evidence" value="ECO:0007669"/>
    <property type="project" value="TreeGrafter"/>
</dbReference>
<dbReference type="OrthoDB" id="4173905at2759"/>
<evidence type="ECO:0000256" key="2">
    <source>
        <dbReference type="ARBA" id="ARBA00022679"/>
    </source>
</evidence>
<dbReference type="GO" id="GO:0016094">
    <property type="term" value="P:polyprenol biosynthetic process"/>
    <property type="evidence" value="ECO:0007669"/>
    <property type="project" value="TreeGrafter"/>
</dbReference>
<dbReference type="InterPro" id="IPR018520">
    <property type="entry name" value="UPP_synth-like_CS"/>
</dbReference>
<evidence type="ECO:0008006" key="5">
    <source>
        <dbReference type="Google" id="ProtNLM"/>
    </source>
</evidence>
<dbReference type="PROSITE" id="PS01066">
    <property type="entry name" value="UPP_SYNTHASE"/>
    <property type="match status" value="1"/>
</dbReference>
<dbReference type="Gene3D" id="3.40.1180.10">
    <property type="entry name" value="Decaprenyl diphosphate synthase-like"/>
    <property type="match status" value="1"/>
</dbReference>
<dbReference type="AlphaFoldDB" id="D8M5I4"/>
<dbReference type="SUPFAM" id="SSF64005">
    <property type="entry name" value="Undecaprenyl diphosphate synthase"/>
    <property type="match status" value="1"/>
</dbReference>
<dbReference type="InterPro" id="IPR001441">
    <property type="entry name" value="UPP_synth-like"/>
</dbReference>
<dbReference type="GeneID" id="24920324"/>
<dbReference type="PANTHER" id="PTHR10291">
    <property type="entry name" value="DEHYDRODOLICHYL DIPHOSPHATE SYNTHASE FAMILY MEMBER"/>
    <property type="match status" value="1"/>
</dbReference>
<keyword evidence="4" id="KW-1185">Reference proteome</keyword>
<dbReference type="Proteomes" id="UP000008312">
    <property type="component" value="Unassembled WGS sequence"/>
</dbReference>
<keyword evidence="2" id="KW-0808">Transferase</keyword>
<proteinExistence type="predicted"/>
<dbReference type="GO" id="GO:0000287">
    <property type="term" value="F:magnesium ion binding"/>
    <property type="evidence" value="ECO:0007669"/>
    <property type="project" value="TreeGrafter"/>
</dbReference>
<accession>D8M5I4</accession>
<dbReference type="Pfam" id="PF01255">
    <property type="entry name" value="Prenyltransf"/>
    <property type="match status" value="1"/>
</dbReference>
<reference evidence="3" key="1">
    <citation type="submission" date="2010-02" db="EMBL/GenBank/DDBJ databases">
        <title>Sequencing and annotation of the Blastocystis hominis genome.</title>
        <authorList>
            <person name="Wincker P."/>
        </authorList>
    </citation>
    <scope>NUCLEOTIDE SEQUENCE</scope>
    <source>
        <strain evidence="3">Singapore isolate B</strain>
    </source>
</reference>
<dbReference type="EMBL" id="FN668660">
    <property type="protein sequence ID" value="CBK23323.2"/>
    <property type="molecule type" value="Genomic_DNA"/>
</dbReference>
<dbReference type="RefSeq" id="XP_012897371.1">
    <property type="nucleotide sequence ID" value="XM_013041917.1"/>
</dbReference>
<gene>
    <name evidence="3" type="ORF">GSBLH_T00003214001</name>
</gene>
<dbReference type="InterPro" id="IPR036424">
    <property type="entry name" value="UPP_synth-like_sf"/>
</dbReference>
<sequence length="97" mass="11284">MKVVEQRVLQVKNGGKSEEEESVEDFMRDVADNLSTGNSPVDVMIRTGGEYRISNFLLWQLAYAELYIVDEFWPDFTFEKLKEALKSVSKRSRRFGK</sequence>
<dbReference type="GO" id="GO:0005829">
    <property type="term" value="C:cytosol"/>
    <property type="evidence" value="ECO:0007669"/>
    <property type="project" value="TreeGrafter"/>
</dbReference>
<dbReference type="InParanoid" id="D8M5I4"/>
<protein>
    <recommendedName>
        <fullName evidence="5">Alkyl transferase</fullName>
    </recommendedName>
</protein>
<evidence type="ECO:0000313" key="4">
    <source>
        <dbReference type="Proteomes" id="UP000008312"/>
    </source>
</evidence>